<reference evidence="1 2" key="1">
    <citation type="submission" date="2018-06" db="EMBL/GenBank/DDBJ databases">
        <title>Draft sequence of Acidithiobacillus ferrooxidans CCM 4253.</title>
        <authorList>
            <person name="Moya-Beltran A."/>
            <person name="Castro M."/>
            <person name="Covarrubias P.C."/>
            <person name="Issotta F."/>
            <person name="Janiczek O."/>
            <person name="Mandl M."/>
            <person name="Kucera J."/>
            <person name="Quatrini R."/>
        </authorList>
    </citation>
    <scope>NUCLEOTIDE SEQUENCE [LARGE SCALE GENOMIC DNA]</scope>
    <source>
        <strain evidence="1 2">CCM 4253</strain>
    </source>
</reference>
<gene>
    <name evidence="1" type="ORF">DN052_08865</name>
</gene>
<dbReference type="Proteomes" id="UP000248886">
    <property type="component" value="Unassembled WGS sequence"/>
</dbReference>
<dbReference type="EMBL" id="QKQP01000005">
    <property type="protein sequence ID" value="PZD80551.1"/>
    <property type="molecule type" value="Genomic_DNA"/>
</dbReference>
<comment type="caution">
    <text evidence="1">The sequence shown here is derived from an EMBL/GenBank/DDBJ whole genome shotgun (WGS) entry which is preliminary data.</text>
</comment>
<sequence>MILFGKSVPIGILLLVWCLSLSSVAASAASLTSAQRVARIQSRLGHLEHRETLLRSKGKTRRLAKVDARIAKLQTRFGKLQGQ</sequence>
<name>A0A2W1KMJ8_ACIFR</name>
<accession>A0A2W1KMJ8</accession>
<proteinExistence type="predicted"/>
<dbReference type="OrthoDB" id="9957116at2"/>
<dbReference type="GeneID" id="65281560"/>
<dbReference type="AlphaFoldDB" id="A0A2W1KMJ8"/>
<dbReference type="RefSeq" id="WP_009563471.1">
    <property type="nucleotide sequence ID" value="NZ_AP025160.1"/>
</dbReference>
<protein>
    <submittedName>
        <fullName evidence="1">Uncharacterized protein</fullName>
    </submittedName>
</protein>
<organism evidence="1 2">
    <name type="scientific">Acidithiobacillus ferrooxidans</name>
    <name type="common">Thiobacillus ferrooxidans</name>
    <dbReference type="NCBI Taxonomy" id="920"/>
    <lineage>
        <taxon>Bacteria</taxon>
        <taxon>Pseudomonadati</taxon>
        <taxon>Pseudomonadota</taxon>
        <taxon>Acidithiobacillia</taxon>
        <taxon>Acidithiobacillales</taxon>
        <taxon>Acidithiobacillaceae</taxon>
        <taxon>Acidithiobacillus</taxon>
    </lineage>
</organism>
<evidence type="ECO:0000313" key="1">
    <source>
        <dbReference type="EMBL" id="PZD80551.1"/>
    </source>
</evidence>
<evidence type="ECO:0000313" key="2">
    <source>
        <dbReference type="Proteomes" id="UP000248886"/>
    </source>
</evidence>